<dbReference type="VEuPathDB" id="AmoebaDB:ACA1_132810"/>
<evidence type="ECO:0000256" key="1">
    <source>
        <dbReference type="SAM" id="Phobius"/>
    </source>
</evidence>
<feature type="transmembrane region" description="Helical" evidence="1">
    <location>
        <begin position="47"/>
        <end position="64"/>
    </location>
</feature>
<keyword evidence="1" id="KW-1133">Transmembrane helix</keyword>
<keyword evidence="1" id="KW-0472">Membrane</keyword>
<dbReference type="Proteomes" id="UP000011083">
    <property type="component" value="Unassembled WGS sequence"/>
</dbReference>
<protein>
    <submittedName>
        <fullName evidence="2">Uncharacterized protein</fullName>
    </submittedName>
</protein>
<sequence length="66" mass="7819">MAADEDVRVRQLRGLGNLYMLALCPEDTPFTLPELQKRSQQEANKRQSFYFFIFLFLVLFFATVKR</sequence>
<dbReference type="AlphaFoldDB" id="L8GY85"/>
<dbReference type="RefSeq" id="XP_004339059.1">
    <property type="nucleotide sequence ID" value="XM_004339011.1"/>
</dbReference>
<name>L8GY85_ACACF</name>
<reference evidence="2 3" key="1">
    <citation type="journal article" date="2013" name="Genome Biol.">
        <title>Genome of Acanthamoeba castellanii highlights extensive lateral gene transfer and early evolution of tyrosine kinase signaling.</title>
        <authorList>
            <person name="Clarke M."/>
            <person name="Lohan A.J."/>
            <person name="Liu B."/>
            <person name="Lagkouvardos I."/>
            <person name="Roy S."/>
            <person name="Zafar N."/>
            <person name="Bertelli C."/>
            <person name="Schilde C."/>
            <person name="Kianianmomeni A."/>
            <person name="Burglin T.R."/>
            <person name="Frech C."/>
            <person name="Turcotte B."/>
            <person name="Kopec K.O."/>
            <person name="Synnott J.M."/>
            <person name="Choo C."/>
            <person name="Paponov I."/>
            <person name="Finkler A."/>
            <person name="Soon Heng Tan C."/>
            <person name="Hutchins A.P."/>
            <person name="Weinmeier T."/>
            <person name="Rattei T."/>
            <person name="Chu J.S."/>
            <person name="Gimenez G."/>
            <person name="Irimia M."/>
            <person name="Rigden D.J."/>
            <person name="Fitzpatrick D.A."/>
            <person name="Lorenzo-Morales J."/>
            <person name="Bateman A."/>
            <person name="Chiu C.H."/>
            <person name="Tang P."/>
            <person name="Hegemann P."/>
            <person name="Fromm H."/>
            <person name="Raoult D."/>
            <person name="Greub G."/>
            <person name="Miranda-Saavedra D."/>
            <person name="Chen N."/>
            <person name="Nash P."/>
            <person name="Ginger M.L."/>
            <person name="Horn M."/>
            <person name="Schaap P."/>
            <person name="Caler L."/>
            <person name="Loftus B."/>
        </authorList>
    </citation>
    <scope>NUCLEOTIDE SEQUENCE [LARGE SCALE GENOMIC DNA]</scope>
    <source>
        <strain evidence="2 3">Neff</strain>
    </source>
</reference>
<proteinExistence type="predicted"/>
<gene>
    <name evidence="2" type="ORF">ACA1_132810</name>
</gene>
<evidence type="ECO:0000313" key="3">
    <source>
        <dbReference type="Proteomes" id="UP000011083"/>
    </source>
</evidence>
<evidence type="ECO:0000313" key="2">
    <source>
        <dbReference type="EMBL" id="ELR17046.1"/>
    </source>
</evidence>
<dbReference type="KEGG" id="acan:ACA1_132810"/>
<dbReference type="EMBL" id="KB007975">
    <property type="protein sequence ID" value="ELR17046.1"/>
    <property type="molecule type" value="Genomic_DNA"/>
</dbReference>
<keyword evidence="3" id="KW-1185">Reference proteome</keyword>
<accession>L8GY85</accession>
<dbReference type="GeneID" id="14917740"/>
<organism evidence="2 3">
    <name type="scientific">Acanthamoeba castellanii (strain ATCC 30010 / Neff)</name>
    <dbReference type="NCBI Taxonomy" id="1257118"/>
    <lineage>
        <taxon>Eukaryota</taxon>
        <taxon>Amoebozoa</taxon>
        <taxon>Discosea</taxon>
        <taxon>Longamoebia</taxon>
        <taxon>Centramoebida</taxon>
        <taxon>Acanthamoebidae</taxon>
        <taxon>Acanthamoeba</taxon>
    </lineage>
</organism>
<keyword evidence="1" id="KW-0812">Transmembrane</keyword>